<evidence type="ECO:0000256" key="7">
    <source>
        <dbReference type="ARBA" id="ARBA00022833"/>
    </source>
</evidence>
<evidence type="ECO:0000256" key="1">
    <source>
        <dbReference type="ARBA" id="ARBA00004496"/>
    </source>
</evidence>
<feature type="binding site" evidence="11">
    <location>
        <position position="96"/>
    </location>
    <ligand>
        <name>Zn(2+)</name>
        <dbReference type="ChEBI" id="CHEBI:29105"/>
    </ligand>
</feature>
<proteinExistence type="inferred from homology"/>
<evidence type="ECO:0000256" key="9">
    <source>
        <dbReference type="ARBA" id="ARBA00023125"/>
    </source>
</evidence>
<dbReference type="PANTHER" id="PTHR33202:SF2">
    <property type="entry name" value="FERRIC UPTAKE REGULATION PROTEIN"/>
    <property type="match status" value="1"/>
</dbReference>
<evidence type="ECO:0000256" key="2">
    <source>
        <dbReference type="ARBA" id="ARBA00007957"/>
    </source>
</evidence>
<keyword evidence="6 11" id="KW-0479">Metal-binding</keyword>
<comment type="caution">
    <text evidence="13">The sequence shown here is derived from an EMBL/GenBank/DDBJ whole genome shotgun (WGS) entry which is preliminary data.</text>
</comment>
<feature type="binding site" evidence="11">
    <location>
        <position position="99"/>
    </location>
    <ligand>
        <name>Zn(2+)</name>
        <dbReference type="ChEBI" id="CHEBI:29105"/>
    </ligand>
</feature>
<dbReference type="GO" id="GO:0003700">
    <property type="term" value="F:DNA-binding transcription factor activity"/>
    <property type="evidence" value="ECO:0007669"/>
    <property type="project" value="InterPro"/>
</dbReference>
<keyword evidence="10" id="KW-0804">Transcription</keyword>
<evidence type="ECO:0008006" key="15">
    <source>
        <dbReference type="Google" id="ProtNLM"/>
    </source>
</evidence>
<feature type="binding site" evidence="12">
    <location>
        <position position="129"/>
    </location>
    <ligand>
        <name>Fe cation</name>
        <dbReference type="ChEBI" id="CHEBI:24875"/>
    </ligand>
</feature>
<dbReference type="Gene3D" id="1.10.10.10">
    <property type="entry name" value="Winged helix-like DNA-binding domain superfamily/Winged helix DNA-binding domain"/>
    <property type="match status" value="1"/>
</dbReference>
<dbReference type="SUPFAM" id="SSF46785">
    <property type="entry name" value="Winged helix' DNA-binding domain"/>
    <property type="match status" value="1"/>
</dbReference>
<organism evidence="13 14">
    <name type="scientific">Candidatus Magasanikbacteria bacterium RIFCSPHIGHO2_02_FULL_45_10</name>
    <dbReference type="NCBI Taxonomy" id="1798679"/>
    <lineage>
        <taxon>Bacteria</taxon>
        <taxon>Candidatus Magasanikiibacteriota</taxon>
    </lineage>
</organism>
<feature type="binding site" evidence="11">
    <location>
        <position position="137"/>
    </location>
    <ligand>
        <name>Zn(2+)</name>
        <dbReference type="ChEBI" id="CHEBI:29105"/>
    </ligand>
</feature>
<evidence type="ECO:0000256" key="8">
    <source>
        <dbReference type="ARBA" id="ARBA00023015"/>
    </source>
</evidence>
<dbReference type="GO" id="GO:0008270">
    <property type="term" value="F:zinc ion binding"/>
    <property type="evidence" value="ECO:0007669"/>
    <property type="project" value="TreeGrafter"/>
</dbReference>
<evidence type="ECO:0000313" key="14">
    <source>
        <dbReference type="Proteomes" id="UP000176413"/>
    </source>
</evidence>
<dbReference type="InterPro" id="IPR043135">
    <property type="entry name" value="Fur_C"/>
</dbReference>
<comment type="subunit">
    <text evidence="3">Homodimer.</text>
</comment>
<evidence type="ECO:0000256" key="6">
    <source>
        <dbReference type="ARBA" id="ARBA00022723"/>
    </source>
</evidence>
<evidence type="ECO:0000256" key="3">
    <source>
        <dbReference type="ARBA" id="ARBA00011738"/>
    </source>
</evidence>
<evidence type="ECO:0000256" key="5">
    <source>
        <dbReference type="ARBA" id="ARBA00022491"/>
    </source>
</evidence>
<evidence type="ECO:0000313" key="13">
    <source>
        <dbReference type="EMBL" id="OGH68691.1"/>
    </source>
</evidence>
<dbReference type="GO" id="GO:0045892">
    <property type="term" value="P:negative regulation of DNA-templated transcription"/>
    <property type="evidence" value="ECO:0007669"/>
    <property type="project" value="TreeGrafter"/>
</dbReference>
<dbReference type="GO" id="GO:0005829">
    <property type="term" value="C:cytosol"/>
    <property type="evidence" value="ECO:0007669"/>
    <property type="project" value="TreeGrafter"/>
</dbReference>
<keyword evidence="4" id="KW-0963">Cytoplasm</keyword>
<keyword evidence="9" id="KW-0238">DNA-binding</keyword>
<comment type="cofactor">
    <cofactor evidence="12">
        <name>Mn(2+)</name>
        <dbReference type="ChEBI" id="CHEBI:29035"/>
    </cofactor>
    <cofactor evidence="12">
        <name>Fe(2+)</name>
        <dbReference type="ChEBI" id="CHEBI:29033"/>
    </cofactor>
    <text evidence="12">Binds 1 Mn(2+) or Fe(2+) ion per subunit.</text>
</comment>
<dbReference type="AlphaFoldDB" id="A0A1F6MAN1"/>
<dbReference type="InterPro" id="IPR036388">
    <property type="entry name" value="WH-like_DNA-bd_sf"/>
</dbReference>
<protein>
    <recommendedName>
        <fullName evidence="15">Transcriptional repressor</fullName>
    </recommendedName>
</protein>
<dbReference type="Proteomes" id="UP000176413">
    <property type="component" value="Unassembled WGS sequence"/>
</dbReference>
<feature type="binding site" evidence="12">
    <location>
        <position position="112"/>
    </location>
    <ligand>
        <name>Fe cation</name>
        <dbReference type="ChEBI" id="CHEBI:24875"/>
    </ligand>
</feature>
<dbReference type="CDD" id="cd07153">
    <property type="entry name" value="Fur_like"/>
    <property type="match status" value="1"/>
</dbReference>
<feature type="binding site" evidence="11">
    <location>
        <position position="140"/>
    </location>
    <ligand>
        <name>Zn(2+)</name>
        <dbReference type="ChEBI" id="CHEBI:29105"/>
    </ligand>
</feature>
<dbReference type="GO" id="GO:1900376">
    <property type="term" value="P:regulation of secondary metabolite biosynthetic process"/>
    <property type="evidence" value="ECO:0007669"/>
    <property type="project" value="TreeGrafter"/>
</dbReference>
<keyword evidence="12" id="KW-0408">Iron</keyword>
<name>A0A1F6MAN1_9BACT</name>
<dbReference type="Pfam" id="PF01475">
    <property type="entry name" value="FUR"/>
    <property type="match status" value="1"/>
</dbReference>
<dbReference type="EMBL" id="MFQA01000034">
    <property type="protein sequence ID" value="OGH68691.1"/>
    <property type="molecule type" value="Genomic_DNA"/>
</dbReference>
<sequence length="143" mass="16793">MKNTSRLLDNLRDKGERITDVRKAIIEILSAAPRPLSVQDLLSALKKKQLAVNKTTVYRQLEQLLFHNIVREIRFQDRSARYEVSLGDDHHHHLVCTKCHKTEDISFEEDLERQEKVIMHKKKFKVLQHSLEFFGLCASCQKK</sequence>
<keyword evidence="8" id="KW-0805">Transcription regulation</keyword>
<dbReference type="InterPro" id="IPR036390">
    <property type="entry name" value="WH_DNA-bd_sf"/>
</dbReference>
<gene>
    <name evidence="13" type="ORF">A3D53_02340</name>
</gene>
<dbReference type="InterPro" id="IPR002481">
    <property type="entry name" value="FUR"/>
</dbReference>
<comment type="similarity">
    <text evidence="2">Belongs to the Fur family.</text>
</comment>
<dbReference type="PANTHER" id="PTHR33202">
    <property type="entry name" value="ZINC UPTAKE REGULATION PROTEIN"/>
    <property type="match status" value="1"/>
</dbReference>
<dbReference type="Gene3D" id="3.30.1490.190">
    <property type="match status" value="1"/>
</dbReference>
<keyword evidence="5" id="KW-0678">Repressor</keyword>
<accession>A0A1F6MAN1</accession>
<comment type="cofactor">
    <cofactor evidence="11">
        <name>Zn(2+)</name>
        <dbReference type="ChEBI" id="CHEBI:29105"/>
    </cofactor>
    <text evidence="11">Binds 1 zinc ion per subunit.</text>
</comment>
<dbReference type="GO" id="GO:0000976">
    <property type="term" value="F:transcription cis-regulatory region binding"/>
    <property type="evidence" value="ECO:0007669"/>
    <property type="project" value="TreeGrafter"/>
</dbReference>
<evidence type="ECO:0000256" key="12">
    <source>
        <dbReference type="PIRSR" id="PIRSR602481-2"/>
    </source>
</evidence>
<feature type="binding site" evidence="12">
    <location>
        <position position="90"/>
    </location>
    <ligand>
        <name>Fe cation</name>
        <dbReference type="ChEBI" id="CHEBI:24875"/>
    </ligand>
</feature>
<evidence type="ECO:0000256" key="10">
    <source>
        <dbReference type="ARBA" id="ARBA00023163"/>
    </source>
</evidence>
<comment type="subcellular location">
    <subcellularLocation>
        <location evidence="1">Cytoplasm</location>
    </subcellularLocation>
</comment>
<reference evidence="13 14" key="1">
    <citation type="journal article" date="2016" name="Nat. Commun.">
        <title>Thousands of microbial genomes shed light on interconnected biogeochemical processes in an aquifer system.</title>
        <authorList>
            <person name="Anantharaman K."/>
            <person name="Brown C.T."/>
            <person name="Hug L.A."/>
            <person name="Sharon I."/>
            <person name="Castelle C.J."/>
            <person name="Probst A.J."/>
            <person name="Thomas B.C."/>
            <person name="Singh A."/>
            <person name="Wilkins M.J."/>
            <person name="Karaoz U."/>
            <person name="Brodie E.L."/>
            <person name="Williams K.H."/>
            <person name="Hubbard S.S."/>
            <person name="Banfield J.F."/>
        </authorList>
    </citation>
    <scope>NUCLEOTIDE SEQUENCE [LARGE SCALE GENOMIC DNA]</scope>
</reference>
<evidence type="ECO:0000256" key="4">
    <source>
        <dbReference type="ARBA" id="ARBA00022490"/>
    </source>
</evidence>
<evidence type="ECO:0000256" key="11">
    <source>
        <dbReference type="PIRSR" id="PIRSR602481-1"/>
    </source>
</evidence>
<keyword evidence="7 11" id="KW-0862">Zinc</keyword>